<evidence type="ECO:0000313" key="3">
    <source>
        <dbReference type="Proteomes" id="UP000050280"/>
    </source>
</evidence>
<keyword evidence="3" id="KW-1185">Reference proteome</keyword>
<dbReference type="PANTHER" id="PTHR42852:SF13">
    <property type="entry name" value="PROTEIN DIPZ"/>
    <property type="match status" value="1"/>
</dbReference>
<protein>
    <submittedName>
        <fullName evidence="2">Phenylalanyl-tRNA synthetase beta subunit</fullName>
    </submittedName>
</protein>
<dbReference type="AlphaFoldDB" id="A0A0P7B4I1"/>
<evidence type="ECO:0000259" key="1">
    <source>
        <dbReference type="PROSITE" id="PS51352"/>
    </source>
</evidence>
<evidence type="ECO:0000313" key="2">
    <source>
        <dbReference type="EMBL" id="KPM33631.1"/>
    </source>
</evidence>
<comment type="caution">
    <text evidence="2">The sequence shown here is derived from an EMBL/GenBank/DDBJ whole genome shotgun (WGS) entry which is preliminary data.</text>
</comment>
<dbReference type="STRING" id="1300341.I595_535"/>
<dbReference type="Proteomes" id="UP000050280">
    <property type="component" value="Unassembled WGS sequence"/>
</dbReference>
<keyword evidence="2" id="KW-0436">Ligase</keyword>
<dbReference type="GO" id="GO:0004812">
    <property type="term" value="F:aminoacyl-tRNA ligase activity"/>
    <property type="evidence" value="ECO:0007669"/>
    <property type="project" value="UniProtKB-KW"/>
</dbReference>
<dbReference type="Pfam" id="PF08534">
    <property type="entry name" value="Redoxin"/>
    <property type="match status" value="1"/>
</dbReference>
<dbReference type="InterPro" id="IPR050553">
    <property type="entry name" value="Thioredoxin_ResA/DsbE_sf"/>
</dbReference>
<name>A0A0P7B4I1_9FLAO</name>
<dbReference type="OrthoDB" id="616241at2"/>
<keyword evidence="2" id="KW-0030">Aminoacyl-tRNA synthetase</keyword>
<dbReference type="EMBL" id="LDJX01000001">
    <property type="protein sequence ID" value="KPM33631.1"/>
    <property type="molecule type" value="Genomic_DNA"/>
</dbReference>
<dbReference type="SUPFAM" id="SSF52833">
    <property type="entry name" value="Thioredoxin-like"/>
    <property type="match status" value="1"/>
</dbReference>
<dbReference type="GO" id="GO:0016491">
    <property type="term" value="F:oxidoreductase activity"/>
    <property type="evidence" value="ECO:0007669"/>
    <property type="project" value="InterPro"/>
</dbReference>
<reference evidence="2 3" key="1">
    <citation type="submission" date="2015-09" db="EMBL/GenBank/DDBJ databases">
        <title>Genome sequence of the marine flavobacterium Croceitalea dokdonensis DOKDO 023 that contains proton- and sodium-pumping rhodopsins.</title>
        <authorList>
            <person name="Kwon S.-K."/>
            <person name="Lee H.K."/>
            <person name="Kwak M.-J."/>
            <person name="Kim J.F."/>
        </authorList>
    </citation>
    <scope>NUCLEOTIDE SEQUENCE [LARGE SCALE GENOMIC DNA]</scope>
    <source>
        <strain evidence="2 3">DOKDO 023</strain>
    </source>
</reference>
<dbReference type="InterPro" id="IPR036249">
    <property type="entry name" value="Thioredoxin-like_sf"/>
</dbReference>
<accession>A0A0P7B4I1</accession>
<dbReference type="CDD" id="cd02966">
    <property type="entry name" value="TlpA_like_family"/>
    <property type="match status" value="1"/>
</dbReference>
<proteinExistence type="predicted"/>
<dbReference type="Gene3D" id="3.40.30.10">
    <property type="entry name" value="Glutaredoxin"/>
    <property type="match status" value="1"/>
</dbReference>
<dbReference type="PATRIC" id="fig|1300341.3.peg.529"/>
<feature type="domain" description="Thioredoxin" evidence="1">
    <location>
        <begin position="241"/>
        <end position="399"/>
    </location>
</feature>
<dbReference type="RefSeq" id="WP_054557786.1">
    <property type="nucleotide sequence ID" value="NZ_LDJX01000001.1"/>
</dbReference>
<dbReference type="PANTHER" id="PTHR42852">
    <property type="entry name" value="THIOL:DISULFIDE INTERCHANGE PROTEIN DSBE"/>
    <property type="match status" value="1"/>
</dbReference>
<dbReference type="PROSITE" id="PS51257">
    <property type="entry name" value="PROKAR_LIPOPROTEIN"/>
    <property type="match status" value="1"/>
</dbReference>
<gene>
    <name evidence="2" type="ORF">I595_535</name>
</gene>
<dbReference type="InterPro" id="IPR013740">
    <property type="entry name" value="Redoxin"/>
</dbReference>
<dbReference type="PROSITE" id="PS51352">
    <property type="entry name" value="THIOREDOXIN_2"/>
    <property type="match status" value="1"/>
</dbReference>
<dbReference type="InterPro" id="IPR013766">
    <property type="entry name" value="Thioredoxin_domain"/>
</dbReference>
<sequence>MLKLFYFFGLCFLFLGCTQSPKTQLKAGMWRAVIEVGDGQELPFNFELTKIDNTQWTLEIRNAEERILVEEINVQGDSIFIQMPVFEGRITGAFTSEKISGVFTKESLDRTMPFTASFGEAERFASIDQAKFNISGVWETTFSQGTDSAYVAKGIFYQKDNEVTGTFRTKTGDYRFLQGVVDGNEVKLSAFDGAHAFLFTATLDGEALFGTFYSDNHWIEPFVAKRNEAFELPDADSLTYLKDGFDAFEFTFPHQDGALVGLKDEYFENKVVLVQIMGTWCPNCLDETKFYVDYLRQQKNADLKMVALAFESAKTKEKAFAAIDRLVKRVGVPYPVLLAQYGTTSKTKANEKLPMLNAVLSYPTTIYIDKKGRVRKIHTGFNGPATGEKYEQFKLEFSKTINMLLAE</sequence>
<organism evidence="2 3">
    <name type="scientific">Croceitalea dokdonensis DOKDO 023</name>
    <dbReference type="NCBI Taxonomy" id="1300341"/>
    <lineage>
        <taxon>Bacteria</taxon>
        <taxon>Pseudomonadati</taxon>
        <taxon>Bacteroidota</taxon>
        <taxon>Flavobacteriia</taxon>
        <taxon>Flavobacteriales</taxon>
        <taxon>Flavobacteriaceae</taxon>
        <taxon>Croceitalea</taxon>
    </lineage>
</organism>